<dbReference type="GO" id="GO:0005524">
    <property type="term" value="F:ATP binding"/>
    <property type="evidence" value="ECO:0007669"/>
    <property type="project" value="InterPro"/>
</dbReference>
<evidence type="ECO:0000256" key="1">
    <source>
        <dbReference type="ARBA" id="ARBA00000185"/>
    </source>
</evidence>
<dbReference type="InterPro" id="IPR001241">
    <property type="entry name" value="Topo_IIA"/>
</dbReference>
<keyword evidence="5" id="KW-0238">DNA-binding</keyword>
<dbReference type="AlphaFoldDB" id="A0A813AK16"/>
<dbReference type="OrthoDB" id="276498at2759"/>
<dbReference type="EC" id="5.6.2.2" evidence="3"/>
<reference evidence="7" key="1">
    <citation type="submission" date="2021-02" db="EMBL/GenBank/DDBJ databases">
        <authorList>
            <person name="Dougan E. K."/>
            <person name="Rhodes N."/>
            <person name="Thang M."/>
            <person name="Chan C."/>
        </authorList>
    </citation>
    <scope>NUCLEOTIDE SEQUENCE</scope>
</reference>
<comment type="cofactor">
    <cofactor evidence="2">
        <name>Mg(2+)</name>
        <dbReference type="ChEBI" id="CHEBI:18420"/>
    </cofactor>
</comment>
<dbReference type="GO" id="GO:0000712">
    <property type="term" value="P:resolution of meiotic recombination intermediates"/>
    <property type="evidence" value="ECO:0007669"/>
    <property type="project" value="TreeGrafter"/>
</dbReference>
<organism evidence="7 8">
    <name type="scientific">Symbiodinium necroappetens</name>
    <dbReference type="NCBI Taxonomy" id="1628268"/>
    <lineage>
        <taxon>Eukaryota</taxon>
        <taxon>Sar</taxon>
        <taxon>Alveolata</taxon>
        <taxon>Dinophyceae</taxon>
        <taxon>Suessiales</taxon>
        <taxon>Symbiodiniaceae</taxon>
        <taxon>Symbiodinium</taxon>
    </lineage>
</organism>
<keyword evidence="6" id="KW-0413">Isomerase</keyword>
<sequence length="241" mass="26261">MSEIRVDVNAKAGRISISNDGGPIPIEKHESGHYVPTLVFGEFLSGDNFNDTKVRFTGGRNGVGAKATNAFSRSFEVQVDDPGTGIRFFQRWEKNMLRRLPAEQRKLPKSVKQGSVAVSFEPDLSRFSLKKIDKDHLRIMKARAFDAAACTKAGITVYFNGKALPTQDFQEYSQRVLGKDLAVTKIIDAKGNVRAEVAAGFAGEQGFAALGFVNGMRCSRGTHVNYAVQQLATGIADMAPT</sequence>
<dbReference type="GO" id="GO:0000819">
    <property type="term" value="P:sister chromatid segregation"/>
    <property type="evidence" value="ECO:0007669"/>
    <property type="project" value="TreeGrafter"/>
</dbReference>
<keyword evidence="4" id="KW-0799">Topoisomerase</keyword>
<dbReference type="Gene3D" id="3.30.565.10">
    <property type="entry name" value="Histidine kinase-like ATPase, C-terminal domain"/>
    <property type="match status" value="1"/>
</dbReference>
<dbReference type="GO" id="GO:0003918">
    <property type="term" value="F:DNA topoisomerase type II (double strand cut, ATP-hydrolyzing) activity"/>
    <property type="evidence" value="ECO:0007669"/>
    <property type="project" value="UniProtKB-EC"/>
</dbReference>
<dbReference type="GO" id="GO:0006265">
    <property type="term" value="P:DNA topological change"/>
    <property type="evidence" value="ECO:0007669"/>
    <property type="project" value="InterPro"/>
</dbReference>
<dbReference type="GO" id="GO:0005634">
    <property type="term" value="C:nucleus"/>
    <property type="evidence" value="ECO:0007669"/>
    <property type="project" value="TreeGrafter"/>
</dbReference>
<evidence type="ECO:0000256" key="2">
    <source>
        <dbReference type="ARBA" id="ARBA00001946"/>
    </source>
</evidence>
<evidence type="ECO:0000313" key="8">
    <source>
        <dbReference type="Proteomes" id="UP000601435"/>
    </source>
</evidence>
<keyword evidence="8" id="KW-1185">Reference proteome</keyword>
<comment type="caution">
    <text evidence="7">The sequence shown here is derived from an EMBL/GenBank/DDBJ whole genome shotgun (WGS) entry which is preliminary data.</text>
</comment>
<protein>
    <recommendedName>
        <fullName evidence="3">DNA topoisomerase (ATP-hydrolyzing)</fullName>
        <ecNumber evidence="3">5.6.2.2</ecNumber>
    </recommendedName>
</protein>
<comment type="catalytic activity">
    <reaction evidence="1">
        <text>ATP-dependent breakage, passage and rejoining of double-stranded DNA.</text>
        <dbReference type="EC" id="5.6.2.2"/>
    </reaction>
</comment>
<gene>
    <name evidence="7" type="primary">TOP2A</name>
    <name evidence="7" type="ORF">SNEC2469_LOCUS27909</name>
</gene>
<evidence type="ECO:0000256" key="3">
    <source>
        <dbReference type="ARBA" id="ARBA00012895"/>
    </source>
</evidence>
<dbReference type="EMBL" id="CAJNJA010059641">
    <property type="protein sequence ID" value="CAE7868312.1"/>
    <property type="molecule type" value="Genomic_DNA"/>
</dbReference>
<dbReference type="PANTHER" id="PTHR10169">
    <property type="entry name" value="DNA TOPOISOMERASE/GYRASE"/>
    <property type="match status" value="1"/>
</dbReference>
<feature type="non-terminal residue" evidence="7">
    <location>
        <position position="241"/>
    </location>
</feature>
<evidence type="ECO:0000313" key="7">
    <source>
        <dbReference type="EMBL" id="CAE7868312.1"/>
    </source>
</evidence>
<evidence type="ECO:0000256" key="5">
    <source>
        <dbReference type="ARBA" id="ARBA00023125"/>
    </source>
</evidence>
<dbReference type="Proteomes" id="UP000601435">
    <property type="component" value="Unassembled WGS sequence"/>
</dbReference>
<accession>A0A813AK16</accession>
<dbReference type="PANTHER" id="PTHR10169:SF38">
    <property type="entry name" value="DNA TOPOISOMERASE 2"/>
    <property type="match status" value="1"/>
</dbReference>
<name>A0A813AK16_9DINO</name>
<dbReference type="InterPro" id="IPR036890">
    <property type="entry name" value="HATPase_C_sf"/>
</dbReference>
<dbReference type="SUPFAM" id="SSF55874">
    <property type="entry name" value="ATPase domain of HSP90 chaperone/DNA topoisomerase II/histidine kinase"/>
    <property type="match status" value="1"/>
</dbReference>
<dbReference type="InterPro" id="IPR050634">
    <property type="entry name" value="DNA_Topoisomerase_II"/>
</dbReference>
<dbReference type="PRINTS" id="PR00418">
    <property type="entry name" value="TPI2FAMILY"/>
</dbReference>
<dbReference type="SMART" id="SM00433">
    <property type="entry name" value="TOP2c"/>
    <property type="match status" value="1"/>
</dbReference>
<dbReference type="GO" id="GO:0003677">
    <property type="term" value="F:DNA binding"/>
    <property type="evidence" value="ECO:0007669"/>
    <property type="project" value="UniProtKB-KW"/>
</dbReference>
<evidence type="ECO:0000256" key="6">
    <source>
        <dbReference type="ARBA" id="ARBA00023235"/>
    </source>
</evidence>
<evidence type="ECO:0000256" key="4">
    <source>
        <dbReference type="ARBA" id="ARBA00023029"/>
    </source>
</evidence>
<proteinExistence type="predicted"/>